<evidence type="ECO:0000313" key="4">
    <source>
        <dbReference type="EMBL" id="PRY39229.1"/>
    </source>
</evidence>
<keyword evidence="2" id="KW-0378">Hydrolase</keyword>
<feature type="short sequence motif" description="GXSXG" evidence="2">
    <location>
        <begin position="62"/>
        <end position="66"/>
    </location>
</feature>
<feature type="short sequence motif" description="GXGXXG" evidence="2">
    <location>
        <begin position="33"/>
        <end position="38"/>
    </location>
</feature>
<dbReference type="PANTHER" id="PTHR46394:SF1">
    <property type="entry name" value="PNPLA DOMAIN-CONTAINING PROTEIN"/>
    <property type="match status" value="1"/>
</dbReference>
<evidence type="ECO:0000256" key="1">
    <source>
        <dbReference type="ARBA" id="ARBA00023098"/>
    </source>
</evidence>
<sequence>MKLVSTICLLFLLHITAVARPDSLRYRNLVFEGGGVRGIAYAGALNVLEQRGVLASVERVGGSSVGAVTALLLSLGYNATEIRDLLSDLKIQQFNDGRWFFLGGFHRLTQRYGWYRGERFERWVESVIARKTNQPNLTFAELHQQHLTNVTFKDLYVTGTNLTTQQVVVFSHEKTPDMPLKTAIRVSISVPMYFGAVLLDKDNQVVTKPKKGQDYQVLIDGGVLANYPLDLFDVNHQPNPETLVLKLVRPEQATYARTADGPAPYPIRNIKQYVGALYTFVLDGFNSRQSGASERDRTLYISTEGISPRVRRVPRRQIQQLYESGERGALYFLR</sequence>
<protein>
    <submittedName>
        <fullName evidence="4">NTE family protein</fullName>
    </submittedName>
</protein>
<name>A0A2T0T0Q4_9BACT</name>
<feature type="short sequence motif" description="DGA/G" evidence="2">
    <location>
        <begin position="220"/>
        <end position="222"/>
    </location>
</feature>
<dbReference type="PANTHER" id="PTHR46394">
    <property type="entry name" value="ANNEXIN"/>
    <property type="match status" value="1"/>
</dbReference>
<dbReference type="AlphaFoldDB" id="A0A2T0T0Q4"/>
<dbReference type="GO" id="GO:0016042">
    <property type="term" value="P:lipid catabolic process"/>
    <property type="evidence" value="ECO:0007669"/>
    <property type="project" value="UniProtKB-UniRule"/>
</dbReference>
<feature type="active site" description="Nucleophile" evidence="2">
    <location>
        <position position="64"/>
    </location>
</feature>
<dbReference type="OrthoDB" id="9770965at2"/>
<evidence type="ECO:0000256" key="2">
    <source>
        <dbReference type="PROSITE-ProRule" id="PRU01161"/>
    </source>
</evidence>
<dbReference type="Pfam" id="PF01734">
    <property type="entry name" value="Patatin"/>
    <property type="match status" value="1"/>
</dbReference>
<reference evidence="4 5" key="1">
    <citation type="submission" date="2018-03" db="EMBL/GenBank/DDBJ databases">
        <title>Genomic Encyclopedia of Archaeal and Bacterial Type Strains, Phase II (KMG-II): from individual species to whole genera.</title>
        <authorList>
            <person name="Goeker M."/>
        </authorList>
    </citation>
    <scope>NUCLEOTIDE SEQUENCE [LARGE SCALE GENOMIC DNA]</scope>
    <source>
        <strain evidence="4 5">DSM 28354</strain>
    </source>
</reference>
<comment type="caution">
    <text evidence="4">The sequence shown here is derived from an EMBL/GenBank/DDBJ whole genome shotgun (WGS) entry which is preliminary data.</text>
</comment>
<organism evidence="4 5">
    <name type="scientific">Spirosoma oryzae</name>
    <dbReference type="NCBI Taxonomy" id="1469603"/>
    <lineage>
        <taxon>Bacteria</taxon>
        <taxon>Pseudomonadati</taxon>
        <taxon>Bacteroidota</taxon>
        <taxon>Cytophagia</taxon>
        <taxon>Cytophagales</taxon>
        <taxon>Cytophagaceae</taxon>
        <taxon>Spirosoma</taxon>
    </lineage>
</organism>
<dbReference type="Proteomes" id="UP000238375">
    <property type="component" value="Unassembled WGS sequence"/>
</dbReference>
<evidence type="ECO:0000313" key="5">
    <source>
        <dbReference type="Proteomes" id="UP000238375"/>
    </source>
</evidence>
<dbReference type="PROSITE" id="PS51635">
    <property type="entry name" value="PNPLA"/>
    <property type="match status" value="1"/>
</dbReference>
<keyword evidence="5" id="KW-1185">Reference proteome</keyword>
<keyword evidence="1 2" id="KW-0443">Lipid metabolism</keyword>
<dbReference type="GO" id="GO:0016787">
    <property type="term" value="F:hydrolase activity"/>
    <property type="evidence" value="ECO:0007669"/>
    <property type="project" value="UniProtKB-UniRule"/>
</dbReference>
<accession>A0A2T0T0Q4</accession>
<dbReference type="RefSeq" id="WP_106137915.1">
    <property type="nucleotide sequence ID" value="NZ_PVTE01000008.1"/>
</dbReference>
<dbReference type="Gene3D" id="3.40.1090.10">
    <property type="entry name" value="Cytosolic phospholipase A2 catalytic domain"/>
    <property type="match status" value="2"/>
</dbReference>
<dbReference type="InterPro" id="IPR052580">
    <property type="entry name" value="Lipid_Hydrolase"/>
</dbReference>
<dbReference type="EMBL" id="PVTE01000008">
    <property type="protein sequence ID" value="PRY39229.1"/>
    <property type="molecule type" value="Genomic_DNA"/>
</dbReference>
<gene>
    <name evidence="4" type="ORF">CLV58_108119</name>
</gene>
<dbReference type="InterPro" id="IPR002641">
    <property type="entry name" value="PNPLA_dom"/>
</dbReference>
<evidence type="ECO:0000259" key="3">
    <source>
        <dbReference type="PROSITE" id="PS51635"/>
    </source>
</evidence>
<dbReference type="SUPFAM" id="SSF52151">
    <property type="entry name" value="FabD/lysophospholipase-like"/>
    <property type="match status" value="1"/>
</dbReference>
<dbReference type="InterPro" id="IPR016035">
    <property type="entry name" value="Acyl_Trfase/lysoPLipase"/>
</dbReference>
<keyword evidence="2" id="KW-0442">Lipid degradation</keyword>
<feature type="active site" description="Proton acceptor" evidence="2">
    <location>
        <position position="220"/>
    </location>
</feature>
<proteinExistence type="predicted"/>
<feature type="domain" description="PNPLA" evidence="3">
    <location>
        <begin position="29"/>
        <end position="233"/>
    </location>
</feature>
<dbReference type="CDD" id="cd07207">
    <property type="entry name" value="Pat_ExoU_VipD_like"/>
    <property type="match status" value="1"/>
</dbReference>